<keyword evidence="5 8" id="KW-0812">Transmembrane</keyword>
<keyword evidence="4" id="KW-0997">Cell inner membrane</keyword>
<feature type="transmembrane region" description="Helical" evidence="8">
    <location>
        <begin position="66"/>
        <end position="91"/>
    </location>
</feature>
<dbReference type="GO" id="GO:0015740">
    <property type="term" value="P:C4-dicarboxylate transport"/>
    <property type="evidence" value="ECO:0007669"/>
    <property type="project" value="TreeGrafter"/>
</dbReference>
<reference evidence="10" key="1">
    <citation type="submission" date="2018-05" db="EMBL/GenBank/DDBJ databases">
        <authorList>
            <person name="Lanie J.A."/>
            <person name="Ng W.-L."/>
            <person name="Kazmierczak K.M."/>
            <person name="Andrzejewski T.M."/>
            <person name="Davidsen T.M."/>
            <person name="Wayne K.J."/>
            <person name="Tettelin H."/>
            <person name="Glass J.I."/>
            <person name="Rusch D."/>
            <person name="Podicherti R."/>
            <person name="Tsui H.-C.T."/>
            <person name="Winkler M.E."/>
        </authorList>
    </citation>
    <scope>NUCLEOTIDE SEQUENCE</scope>
</reference>
<dbReference type="InterPro" id="IPR007387">
    <property type="entry name" value="TRAP_DctQ"/>
</dbReference>
<dbReference type="InterPro" id="IPR055348">
    <property type="entry name" value="DctQ"/>
</dbReference>
<feature type="transmembrane region" description="Helical" evidence="8">
    <location>
        <begin position="29"/>
        <end position="45"/>
    </location>
</feature>
<evidence type="ECO:0000313" key="10">
    <source>
        <dbReference type="EMBL" id="SVB27792.1"/>
    </source>
</evidence>
<gene>
    <name evidence="10" type="ORF">METZ01_LOCUS180646</name>
</gene>
<sequence>MFVMMALTFIDVLGRYIFAAPLPGAFEMIQFLMPFLIFSVLPILTKEDSHIMVTVLDSILSPRVRWMQALVVQTASGLAIGFICWCLWGQGQKLNDGLYVSGYLGWPIGPIAYAMAALCFITLLVQIVKLWHHLTSHD</sequence>
<evidence type="ECO:0000256" key="6">
    <source>
        <dbReference type="ARBA" id="ARBA00022989"/>
    </source>
</evidence>
<keyword evidence="2" id="KW-0813">Transport</keyword>
<dbReference type="EMBL" id="UINC01035419">
    <property type="protein sequence ID" value="SVB27792.1"/>
    <property type="molecule type" value="Genomic_DNA"/>
</dbReference>
<dbReference type="GO" id="GO:0022857">
    <property type="term" value="F:transmembrane transporter activity"/>
    <property type="evidence" value="ECO:0007669"/>
    <property type="project" value="TreeGrafter"/>
</dbReference>
<evidence type="ECO:0000256" key="4">
    <source>
        <dbReference type="ARBA" id="ARBA00022519"/>
    </source>
</evidence>
<evidence type="ECO:0000256" key="7">
    <source>
        <dbReference type="ARBA" id="ARBA00023136"/>
    </source>
</evidence>
<keyword evidence="7 8" id="KW-0472">Membrane</keyword>
<dbReference type="GO" id="GO:0005886">
    <property type="term" value="C:plasma membrane"/>
    <property type="evidence" value="ECO:0007669"/>
    <property type="project" value="UniProtKB-SubCell"/>
</dbReference>
<dbReference type="Pfam" id="PF04290">
    <property type="entry name" value="DctQ"/>
    <property type="match status" value="1"/>
</dbReference>
<feature type="domain" description="Tripartite ATP-independent periplasmic transporters DctQ component" evidence="9">
    <location>
        <begin position="4"/>
        <end position="134"/>
    </location>
</feature>
<evidence type="ECO:0000256" key="5">
    <source>
        <dbReference type="ARBA" id="ARBA00022692"/>
    </source>
</evidence>
<keyword evidence="6 8" id="KW-1133">Transmembrane helix</keyword>
<dbReference type="PANTHER" id="PTHR35011">
    <property type="entry name" value="2,3-DIKETO-L-GULONATE TRAP TRANSPORTER SMALL PERMEASE PROTEIN YIAM"/>
    <property type="match status" value="1"/>
</dbReference>
<dbReference type="PANTHER" id="PTHR35011:SF2">
    <property type="entry name" value="2,3-DIKETO-L-GULONATE TRAP TRANSPORTER SMALL PERMEASE PROTEIN YIAM"/>
    <property type="match status" value="1"/>
</dbReference>
<evidence type="ECO:0000256" key="2">
    <source>
        <dbReference type="ARBA" id="ARBA00022448"/>
    </source>
</evidence>
<feature type="transmembrane region" description="Helical" evidence="8">
    <location>
        <begin position="111"/>
        <end position="131"/>
    </location>
</feature>
<evidence type="ECO:0000256" key="3">
    <source>
        <dbReference type="ARBA" id="ARBA00022475"/>
    </source>
</evidence>
<evidence type="ECO:0000256" key="8">
    <source>
        <dbReference type="SAM" id="Phobius"/>
    </source>
</evidence>
<organism evidence="10">
    <name type="scientific">marine metagenome</name>
    <dbReference type="NCBI Taxonomy" id="408172"/>
    <lineage>
        <taxon>unclassified sequences</taxon>
        <taxon>metagenomes</taxon>
        <taxon>ecological metagenomes</taxon>
    </lineage>
</organism>
<keyword evidence="3" id="KW-1003">Cell membrane</keyword>
<protein>
    <recommendedName>
        <fullName evidence="9">Tripartite ATP-independent periplasmic transporters DctQ component domain-containing protein</fullName>
    </recommendedName>
</protein>
<dbReference type="AlphaFoldDB" id="A0A382CPR5"/>
<proteinExistence type="predicted"/>
<name>A0A382CPR5_9ZZZZ</name>
<comment type="subcellular location">
    <subcellularLocation>
        <location evidence="1">Cell inner membrane</location>
        <topology evidence="1">Multi-pass membrane protein</topology>
    </subcellularLocation>
</comment>
<evidence type="ECO:0000259" key="9">
    <source>
        <dbReference type="Pfam" id="PF04290"/>
    </source>
</evidence>
<accession>A0A382CPR5</accession>
<evidence type="ECO:0000256" key="1">
    <source>
        <dbReference type="ARBA" id="ARBA00004429"/>
    </source>
</evidence>